<reference evidence="7" key="1">
    <citation type="journal article" date="2023" name="G3 (Bethesda)">
        <title>A reference genome for the long-term kleptoplast-retaining sea slug Elysia crispata morphotype clarki.</title>
        <authorList>
            <person name="Eastman K.E."/>
            <person name="Pendleton A.L."/>
            <person name="Shaikh M.A."/>
            <person name="Suttiyut T."/>
            <person name="Ogas R."/>
            <person name="Tomko P."/>
            <person name="Gavelis G."/>
            <person name="Widhalm J.R."/>
            <person name="Wisecaver J.H."/>
        </authorList>
    </citation>
    <scope>NUCLEOTIDE SEQUENCE</scope>
    <source>
        <strain evidence="7">ECLA1</strain>
    </source>
</reference>
<sequence>MVRSKLIGDVMSNDEILTHEKHHKNGEILTHEKHHKNGEILTHEKHQKMVDCGGCGIAGVYGNCPGFNVNHLDIAPRYASILMGLSNSVGTLAGMLCPIVVQSITKDARGHVERAKSEWQYVFLIASLIHFAGVIFYGIFASGEKQPWADPPGEETWRPEHTLRPDDESWRFSSHKPQNQHGNGTTYGSTYGDKGYDDYIPTQYSPVYETQETYVQKPAKDKYYSDDSDRGF</sequence>
<gene>
    <name evidence="7" type="ORF">RRG08_008168</name>
</gene>
<dbReference type="GO" id="GO:0035249">
    <property type="term" value="P:synaptic transmission, glutamatergic"/>
    <property type="evidence" value="ECO:0007669"/>
    <property type="project" value="TreeGrafter"/>
</dbReference>
<comment type="subcellular location">
    <subcellularLocation>
        <location evidence="1">Membrane</location>
        <topology evidence="1">Multi-pass membrane protein</topology>
    </subcellularLocation>
</comment>
<keyword evidence="2 6" id="KW-0812">Transmembrane</keyword>
<dbReference type="GO" id="GO:0005326">
    <property type="term" value="F:neurotransmitter transmembrane transporter activity"/>
    <property type="evidence" value="ECO:0007669"/>
    <property type="project" value="TreeGrafter"/>
</dbReference>
<comment type="caution">
    <text evidence="7">The sequence shown here is derived from an EMBL/GenBank/DDBJ whole genome shotgun (WGS) entry which is preliminary data.</text>
</comment>
<dbReference type="Gene3D" id="1.20.1250.20">
    <property type="entry name" value="MFS general substrate transporter like domains"/>
    <property type="match status" value="1"/>
</dbReference>
<feature type="transmembrane region" description="Helical" evidence="6">
    <location>
        <begin position="121"/>
        <end position="140"/>
    </location>
</feature>
<dbReference type="PANTHER" id="PTHR11662:SF456">
    <property type="entry name" value="VESICULAR GLUTAMATE TRANSPORTER, ISOFORM A"/>
    <property type="match status" value="1"/>
</dbReference>
<evidence type="ECO:0000313" key="7">
    <source>
        <dbReference type="EMBL" id="KAK3762952.1"/>
    </source>
</evidence>
<feature type="compositionally biased region" description="Basic and acidic residues" evidence="5">
    <location>
        <begin position="155"/>
        <end position="170"/>
    </location>
</feature>
<dbReference type="SUPFAM" id="SSF103473">
    <property type="entry name" value="MFS general substrate transporter"/>
    <property type="match status" value="1"/>
</dbReference>
<dbReference type="PANTHER" id="PTHR11662">
    <property type="entry name" value="SOLUTE CARRIER FAMILY 17"/>
    <property type="match status" value="1"/>
</dbReference>
<name>A0AAE0Z539_9GAST</name>
<dbReference type="AlphaFoldDB" id="A0AAE0Z539"/>
<dbReference type="GO" id="GO:0050803">
    <property type="term" value="P:regulation of synapse structure or activity"/>
    <property type="evidence" value="ECO:0007669"/>
    <property type="project" value="TreeGrafter"/>
</dbReference>
<protein>
    <submittedName>
        <fullName evidence="7">Uncharacterized protein</fullName>
    </submittedName>
</protein>
<feature type="region of interest" description="Disordered" evidence="5">
    <location>
        <begin position="148"/>
        <end position="192"/>
    </location>
</feature>
<feature type="transmembrane region" description="Helical" evidence="6">
    <location>
        <begin position="78"/>
        <end position="101"/>
    </location>
</feature>
<evidence type="ECO:0000256" key="6">
    <source>
        <dbReference type="SAM" id="Phobius"/>
    </source>
</evidence>
<feature type="compositionally biased region" description="Polar residues" evidence="5">
    <location>
        <begin position="171"/>
        <end position="189"/>
    </location>
</feature>
<keyword evidence="4 6" id="KW-0472">Membrane</keyword>
<evidence type="ECO:0000256" key="4">
    <source>
        <dbReference type="ARBA" id="ARBA00023136"/>
    </source>
</evidence>
<evidence type="ECO:0000256" key="3">
    <source>
        <dbReference type="ARBA" id="ARBA00022989"/>
    </source>
</evidence>
<proteinExistence type="predicted"/>
<dbReference type="GO" id="GO:0098700">
    <property type="term" value="P:neurotransmitter loading into synaptic vesicle"/>
    <property type="evidence" value="ECO:0007669"/>
    <property type="project" value="TreeGrafter"/>
</dbReference>
<dbReference type="Proteomes" id="UP001283361">
    <property type="component" value="Unassembled WGS sequence"/>
</dbReference>
<organism evidence="7 8">
    <name type="scientific">Elysia crispata</name>
    <name type="common">lettuce slug</name>
    <dbReference type="NCBI Taxonomy" id="231223"/>
    <lineage>
        <taxon>Eukaryota</taxon>
        <taxon>Metazoa</taxon>
        <taxon>Spiralia</taxon>
        <taxon>Lophotrochozoa</taxon>
        <taxon>Mollusca</taxon>
        <taxon>Gastropoda</taxon>
        <taxon>Heterobranchia</taxon>
        <taxon>Euthyneura</taxon>
        <taxon>Panpulmonata</taxon>
        <taxon>Sacoglossa</taxon>
        <taxon>Placobranchoidea</taxon>
        <taxon>Plakobranchidae</taxon>
        <taxon>Elysia</taxon>
    </lineage>
</organism>
<dbReference type="InterPro" id="IPR036259">
    <property type="entry name" value="MFS_trans_sf"/>
</dbReference>
<dbReference type="GO" id="GO:0030672">
    <property type="term" value="C:synaptic vesicle membrane"/>
    <property type="evidence" value="ECO:0007669"/>
    <property type="project" value="TreeGrafter"/>
</dbReference>
<accession>A0AAE0Z539</accession>
<dbReference type="GO" id="GO:0060076">
    <property type="term" value="C:excitatory synapse"/>
    <property type="evidence" value="ECO:0007669"/>
    <property type="project" value="TreeGrafter"/>
</dbReference>
<dbReference type="InterPro" id="IPR050382">
    <property type="entry name" value="MFS_Na/Anion_cotransporter"/>
</dbReference>
<keyword evidence="8" id="KW-1185">Reference proteome</keyword>
<dbReference type="GO" id="GO:0005313">
    <property type="term" value="F:L-glutamate transmembrane transporter activity"/>
    <property type="evidence" value="ECO:0007669"/>
    <property type="project" value="TreeGrafter"/>
</dbReference>
<evidence type="ECO:0000256" key="1">
    <source>
        <dbReference type="ARBA" id="ARBA00004141"/>
    </source>
</evidence>
<evidence type="ECO:0000256" key="2">
    <source>
        <dbReference type="ARBA" id="ARBA00022692"/>
    </source>
</evidence>
<evidence type="ECO:0000256" key="5">
    <source>
        <dbReference type="SAM" id="MobiDB-lite"/>
    </source>
</evidence>
<dbReference type="EMBL" id="JAWDGP010004625">
    <property type="protein sequence ID" value="KAK3762952.1"/>
    <property type="molecule type" value="Genomic_DNA"/>
</dbReference>
<evidence type="ECO:0000313" key="8">
    <source>
        <dbReference type="Proteomes" id="UP001283361"/>
    </source>
</evidence>
<keyword evidence="3 6" id="KW-1133">Transmembrane helix</keyword>